<dbReference type="PANTHER" id="PTHR45436">
    <property type="entry name" value="SENSOR HISTIDINE KINASE YKOH"/>
    <property type="match status" value="1"/>
</dbReference>
<evidence type="ECO:0000256" key="3">
    <source>
        <dbReference type="ARBA" id="ARBA00012438"/>
    </source>
</evidence>
<dbReference type="InterPro" id="IPR003594">
    <property type="entry name" value="HATPase_dom"/>
</dbReference>
<evidence type="ECO:0000256" key="1">
    <source>
        <dbReference type="ARBA" id="ARBA00000085"/>
    </source>
</evidence>
<dbReference type="OrthoDB" id="9815202at2"/>
<organism evidence="12 13">
    <name type="scientific">Hyphomonas hirschiana VP5</name>
    <dbReference type="NCBI Taxonomy" id="1280951"/>
    <lineage>
        <taxon>Bacteria</taxon>
        <taxon>Pseudomonadati</taxon>
        <taxon>Pseudomonadota</taxon>
        <taxon>Alphaproteobacteria</taxon>
        <taxon>Hyphomonadales</taxon>
        <taxon>Hyphomonadaceae</taxon>
        <taxon>Hyphomonas</taxon>
    </lineage>
</organism>
<comment type="caution">
    <text evidence="12">The sequence shown here is derived from an EMBL/GenBank/DDBJ whole genome shotgun (WGS) entry which is preliminary data.</text>
</comment>
<evidence type="ECO:0000313" key="13">
    <source>
        <dbReference type="Proteomes" id="UP000025061"/>
    </source>
</evidence>
<evidence type="ECO:0000256" key="9">
    <source>
        <dbReference type="ARBA" id="ARBA00023136"/>
    </source>
</evidence>
<dbReference type="Proteomes" id="UP000025061">
    <property type="component" value="Unassembled WGS sequence"/>
</dbReference>
<dbReference type="InterPro" id="IPR050428">
    <property type="entry name" value="TCS_sensor_his_kinase"/>
</dbReference>
<feature type="domain" description="Histidine kinase" evidence="11">
    <location>
        <begin position="246"/>
        <end position="440"/>
    </location>
</feature>
<dbReference type="PANTHER" id="PTHR45436:SF5">
    <property type="entry name" value="SENSOR HISTIDINE KINASE TRCS"/>
    <property type="match status" value="1"/>
</dbReference>
<proteinExistence type="predicted"/>
<dbReference type="SUPFAM" id="SSF47384">
    <property type="entry name" value="Homodimeric domain of signal transducing histidine kinase"/>
    <property type="match status" value="1"/>
</dbReference>
<reference evidence="12 13" key="1">
    <citation type="submission" date="2013-04" db="EMBL/GenBank/DDBJ databases">
        <title>Hyphomonas hirschiana VP5 Genome Sequencing.</title>
        <authorList>
            <person name="Lai Q."/>
            <person name="Shao Z."/>
        </authorList>
    </citation>
    <scope>NUCLEOTIDE SEQUENCE [LARGE SCALE GENOMIC DNA]</scope>
    <source>
        <strain evidence="12 13">VP5</strain>
    </source>
</reference>
<keyword evidence="13" id="KW-1185">Reference proteome</keyword>
<evidence type="ECO:0000256" key="10">
    <source>
        <dbReference type="SAM" id="Phobius"/>
    </source>
</evidence>
<evidence type="ECO:0000259" key="11">
    <source>
        <dbReference type="PROSITE" id="PS50109"/>
    </source>
</evidence>
<evidence type="ECO:0000256" key="2">
    <source>
        <dbReference type="ARBA" id="ARBA00004370"/>
    </source>
</evidence>
<keyword evidence="4" id="KW-0597">Phosphoprotein</keyword>
<evidence type="ECO:0000313" key="12">
    <source>
        <dbReference type="EMBL" id="KCZ86756.1"/>
    </source>
</evidence>
<dbReference type="InterPro" id="IPR036097">
    <property type="entry name" value="HisK_dim/P_sf"/>
</dbReference>
<dbReference type="EC" id="2.7.13.3" evidence="3"/>
<sequence>MRPLRSIRLRLLAGGALAIAAALLVSWFTLVLLFDSHIRRNTEDDLIRHGRAIVSAITFTPGGFATDTYEPTDLRFDRPASGLYWQVSRNGDVHRSRSLWDNALDLPAGVDGAKWHRDTAAGPFGQDLVRVARTIRQTQTSAPVMLIIAEDRASLINAREEFARELAIFLTLLWATLSLAAWLQVTIGLLPLRAVQSSISELKSSPVSRLDPARFATEVTPLVDQINELADAREADVHAARDRAANLAHGLKTPLSALRAIARRVRDGGQADMAEGLEHSIRAASDAVDRELARARTAASLDRGPTEPGPLIERLVTVLSRTERGARVDFEIDCPAGETLPVSADQLMEMAGPLMENAARYAAARVRITARARALRIEDDGPGLDTADRDQVILRGQRADERPGGHGLGLSIAHDLAEATDGHLELGTSELGGLKASLIW</sequence>
<keyword evidence="9 10" id="KW-0472">Membrane</keyword>
<dbReference type="SMART" id="SM00387">
    <property type="entry name" value="HATPase_c"/>
    <property type="match status" value="1"/>
</dbReference>
<feature type="transmembrane region" description="Helical" evidence="10">
    <location>
        <begin position="12"/>
        <end position="34"/>
    </location>
</feature>
<feature type="transmembrane region" description="Helical" evidence="10">
    <location>
        <begin position="166"/>
        <end position="190"/>
    </location>
</feature>
<protein>
    <recommendedName>
        <fullName evidence="3">histidine kinase</fullName>
        <ecNumber evidence="3">2.7.13.3</ecNumber>
    </recommendedName>
</protein>
<comment type="subcellular location">
    <subcellularLocation>
        <location evidence="2">Membrane</location>
    </subcellularLocation>
</comment>
<dbReference type="PATRIC" id="fig|1280951.3.peg.3414"/>
<dbReference type="EMBL" id="ARYI01000022">
    <property type="protein sequence ID" value="KCZ86756.1"/>
    <property type="molecule type" value="Genomic_DNA"/>
</dbReference>
<name>A0A059F851_9PROT</name>
<dbReference type="PRINTS" id="PR00344">
    <property type="entry name" value="BCTRLSENSOR"/>
</dbReference>
<evidence type="ECO:0000256" key="5">
    <source>
        <dbReference type="ARBA" id="ARBA00022679"/>
    </source>
</evidence>
<dbReference type="Pfam" id="PF02518">
    <property type="entry name" value="HATPase_c"/>
    <property type="match status" value="1"/>
</dbReference>
<evidence type="ECO:0000256" key="6">
    <source>
        <dbReference type="ARBA" id="ARBA00022692"/>
    </source>
</evidence>
<dbReference type="SUPFAM" id="SSF55874">
    <property type="entry name" value="ATPase domain of HSP90 chaperone/DNA topoisomerase II/histidine kinase"/>
    <property type="match status" value="1"/>
</dbReference>
<dbReference type="PROSITE" id="PS50109">
    <property type="entry name" value="HIS_KIN"/>
    <property type="match status" value="1"/>
</dbReference>
<evidence type="ECO:0000256" key="8">
    <source>
        <dbReference type="ARBA" id="ARBA00022989"/>
    </source>
</evidence>
<evidence type="ECO:0000256" key="4">
    <source>
        <dbReference type="ARBA" id="ARBA00022553"/>
    </source>
</evidence>
<dbReference type="AlphaFoldDB" id="A0A059F851"/>
<keyword evidence="5" id="KW-0808">Transferase</keyword>
<gene>
    <name evidence="12" type="ORF">HHI_16936</name>
</gene>
<keyword evidence="6 10" id="KW-0812">Transmembrane</keyword>
<dbReference type="InterPro" id="IPR004358">
    <property type="entry name" value="Sig_transdc_His_kin-like_C"/>
</dbReference>
<keyword evidence="8 10" id="KW-1133">Transmembrane helix</keyword>
<keyword evidence="7 12" id="KW-0418">Kinase</keyword>
<dbReference type="Gene3D" id="3.30.565.10">
    <property type="entry name" value="Histidine kinase-like ATPase, C-terminal domain"/>
    <property type="match status" value="1"/>
</dbReference>
<dbReference type="InterPro" id="IPR005467">
    <property type="entry name" value="His_kinase_dom"/>
</dbReference>
<dbReference type="RefSeq" id="WP_011647355.1">
    <property type="nucleotide sequence ID" value="NZ_ARYI01000022.1"/>
</dbReference>
<comment type="catalytic activity">
    <reaction evidence="1">
        <text>ATP + protein L-histidine = ADP + protein N-phospho-L-histidine.</text>
        <dbReference type="EC" id="2.7.13.3"/>
    </reaction>
</comment>
<dbReference type="Gene3D" id="1.10.287.130">
    <property type="match status" value="1"/>
</dbReference>
<dbReference type="GO" id="GO:0005886">
    <property type="term" value="C:plasma membrane"/>
    <property type="evidence" value="ECO:0007669"/>
    <property type="project" value="TreeGrafter"/>
</dbReference>
<dbReference type="InterPro" id="IPR036890">
    <property type="entry name" value="HATPase_C_sf"/>
</dbReference>
<evidence type="ECO:0000256" key="7">
    <source>
        <dbReference type="ARBA" id="ARBA00022777"/>
    </source>
</evidence>
<accession>A0A059F851</accession>
<dbReference type="GO" id="GO:0000155">
    <property type="term" value="F:phosphorelay sensor kinase activity"/>
    <property type="evidence" value="ECO:0007669"/>
    <property type="project" value="InterPro"/>
</dbReference>